<proteinExistence type="predicted"/>
<accession>A0A1J5TZX0</accession>
<protein>
    <submittedName>
        <fullName evidence="2">Uncharacterized protein</fullName>
    </submittedName>
</protein>
<dbReference type="EMBL" id="MLJW01000001">
    <property type="protein sequence ID" value="OIR19348.1"/>
    <property type="molecule type" value="Genomic_DNA"/>
</dbReference>
<comment type="caution">
    <text evidence="2">The sequence shown here is derived from an EMBL/GenBank/DDBJ whole genome shotgun (WGS) entry which is preliminary data.</text>
</comment>
<sequence>MLQKIKHSALRSMLTALVASLSIMFVLPANAQETAHEGESAQILQAFNKQHRETEHAKSITDNDKQRIMFLLGVVLITLVMITGGLGIAMGVYGKQVFVAHMVFAALSMTLAVVHAIVGLVWFYPF</sequence>
<keyword evidence="1" id="KW-1133">Transmembrane helix</keyword>
<dbReference type="AlphaFoldDB" id="A0A1J5TZX0"/>
<feature type="transmembrane region" description="Helical" evidence="1">
    <location>
        <begin position="102"/>
        <end position="124"/>
    </location>
</feature>
<organism evidence="2">
    <name type="scientific">mine drainage metagenome</name>
    <dbReference type="NCBI Taxonomy" id="410659"/>
    <lineage>
        <taxon>unclassified sequences</taxon>
        <taxon>metagenomes</taxon>
        <taxon>ecological metagenomes</taxon>
    </lineage>
</organism>
<evidence type="ECO:0000256" key="1">
    <source>
        <dbReference type="SAM" id="Phobius"/>
    </source>
</evidence>
<keyword evidence="1" id="KW-0812">Transmembrane</keyword>
<reference evidence="2" key="1">
    <citation type="submission" date="2016-10" db="EMBL/GenBank/DDBJ databases">
        <title>Sequence of Gallionella enrichment culture.</title>
        <authorList>
            <person name="Poehlein A."/>
            <person name="Muehling M."/>
            <person name="Daniel R."/>
        </authorList>
    </citation>
    <scope>NUCLEOTIDE SEQUENCE</scope>
</reference>
<keyword evidence="1" id="KW-0472">Membrane</keyword>
<evidence type="ECO:0000313" key="2">
    <source>
        <dbReference type="EMBL" id="OIR19348.1"/>
    </source>
</evidence>
<gene>
    <name evidence="2" type="ORF">GALL_02280</name>
</gene>
<feature type="transmembrane region" description="Helical" evidence="1">
    <location>
        <begin position="68"/>
        <end position="90"/>
    </location>
</feature>
<name>A0A1J5TZX0_9ZZZZ</name>